<evidence type="ECO:0000256" key="3">
    <source>
        <dbReference type="SAM" id="SignalP"/>
    </source>
</evidence>
<dbReference type="PROSITE" id="PS51166">
    <property type="entry name" value="CBM20"/>
    <property type="match status" value="1"/>
</dbReference>
<dbReference type="SMART" id="SM01065">
    <property type="entry name" value="CBM_2"/>
    <property type="match status" value="1"/>
</dbReference>
<dbReference type="GO" id="GO:2001070">
    <property type="term" value="F:starch binding"/>
    <property type="evidence" value="ECO:0007669"/>
    <property type="project" value="InterPro"/>
</dbReference>
<keyword evidence="3" id="KW-0732">Signal</keyword>
<evidence type="ECO:0000313" key="6">
    <source>
        <dbReference type="Proteomes" id="UP000799441"/>
    </source>
</evidence>
<evidence type="ECO:0000259" key="4">
    <source>
        <dbReference type="PROSITE" id="PS51166"/>
    </source>
</evidence>
<dbReference type="InterPro" id="IPR013784">
    <property type="entry name" value="Carb-bd-like_fold"/>
</dbReference>
<evidence type="ECO:0000256" key="2">
    <source>
        <dbReference type="ARBA" id="ARBA00023326"/>
    </source>
</evidence>
<feature type="domain" description="CBM20" evidence="4">
    <location>
        <begin position="197"/>
        <end position="312"/>
    </location>
</feature>
<organism evidence="5 6">
    <name type="scientific">Polychaeton citri CBS 116435</name>
    <dbReference type="NCBI Taxonomy" id="1314669"/>
    <lineage>
        <taxon>Eukaryota</taxon>
        <taxon>Fungi</taxon>
        <taxon>Dikarya</taxon>
        <taxon>Ascomycota</taxon>
        <taxon>Pezizomycotina</taxon>
        <taxon>Dothideomycetes</taxon>
        <taxon>Dothideomycetidae</taxon>
        <taxon>Capnodiales</taxon>
        <taxon>Capnodiaceae</taxon>
        <taxon>Polychaeton</taxon>
    </lineage>
</organism>
<comment type="caution">
    <text evidence="5">The sequence shown here is derived from an EMBL/GenBank/DDBJ whole genome shotgun (WGS) entry which is preliminary data.</text>
</comment>
<accession>A0A9P4Q892</accession>
<name>A0A9P4Q892_9PEZI</name>
<dbReference type="GO" id="GO:0000272">
    <property type="term" value="P:polysaccharide catabolic process"/>
    <property type="evidence" value="ECO:0007669"/>
    <property type="project" value="UniProtKB-KW"/>
</dbReference>
<evidence type="ECO:0000313" key="5">
    <source>
        <dbReference type="EMBL" id="KAF2721043.1"/>
    </source>
</evidence>
<dbReference type="Gene3D" id="2.60.40.10">
    <property type="entry name" value="Immunoglobulins"/>
    <property type="match status" value="1"/>
</dbReference>
<keyword evidence="6" id="KW-1185">Reference proteome</keyword>
<protein>
    <recommendedName>
        <fullName evidence="4">CBM20 domain-containing protein</fullName>
    </recommendedName>
</protein>
<feature type="signal peptide" evidence="3">
    <location>
        <begin position="1"/>
        <end position="18"/>
    </location>
</feature>
<dbReference type="EMBL" id="MU003794">
    <property type="protein sequence ID" value="KAF2721043.1"/>
    <property type="molecule type" value="Genomic_DNA"/>
</dbReference>
<gene>
    <name evidence="5" type="ORF">K431DRAFT_285299</name>
</gene>
<dbReference type="Proteomes" id="UP000799441">
    <property type="component" value="Unassembled WGS sequence"/>
</dbReference>
<keyword evidence="1" id="KW-0119">Carbohydrate metabolism</keyword>
<evidence type="ECO:0000256" key="1">
    <source>
        <dbReference type="ARBA" id="ARBA00023277"/>
    </source>
</evidence>
<keyword evidence="2" id="KW-0624">Polysaccharide degradation</keyword>
<reference evidence="5" key="1">
    <citation type="journal article" date="2020" name="Stud. Mycol.">
        <title>101 Dothideomycetes genomes: a test case for predicting lifestyles and emergence of pathogens.</title>
        <authorList>
            <person name="Haridas S."/>
            <person name="Albert R."/>
            <person name="Binder M."/>
            <person name="Bloem J."/>
            <person name="Labutti K."/>
            <person name="Salamov A."/>
            <person name="Andreopoulos B."/>
            <person name="Baker S."/>
            <person name="Barry K."/>
            <person name="Bills G."/>
            <person name="Bluhm B."/>
            <person name="Cannon C."/>
            <person name="Castanera R."/>
            <person name="Culley D."/>
            <person name="Daum C."/>
            <person name="Ezra D."/>
            <person name="Gonzalez J."/>
            <person name="Henrissat B."/>
            <person name="Kuo A."/>
            <person name="Liang C."/>
            <person name="Lipzen A."/>
            <person name="Lutzoni F."/>
            <person name="Magnuson J."/>
            <person name="Mondo S."/>
            <person name="Nolan M."/>
            <person name="Ohm R."/>
            <person name="Pangilinan J."/>
            <person name="Park H.-J."/>
            <person name="Ramirez L."/>
            <person name="Alfaro M."/>
            <person name="Sun H."/>
            <person name="Tritt A."/>
            <person name="Yoshinaga Y."/>
            <person name="Zwiers L.-H."/>
            <person name="Turgeon B."/>
            <person name="Goodwin S."/>
            <person name="Spatafora J."/>
            <person name="Crous P."/>
            <person name="Grigoriev I."/>
        </authorList>
    </citation>
    <scope>NUCLEOTIDE SEQUENCE</scope>
    <source>
        <strain evidence="5">CBS 116435</strain>
    </source>
</reference>
<dbReference type="Pfam" id="PF00686">
    <property type="entry name" value="CBM_20"/>
    <property type="match status" value="1"/>
</dbReference>
<dbReference type="AlphaFoldDB" id="A0A9P4Q892"/>
<dbReference type="InterPro" id="IPR002044">
    <property type="entry name" value="CBM20"/>
</dbReference>
<proteinExistence type="predicted"/>
<dbReference type="InterPro" id="IPR013783">
    <property type="entry name" value="Ig-like_fold"/>
</dbReference>
<dbReference type="OrthoDB" id="6123450at2759"/>
<dbReference type="SUPFAM" id="SSF49452">
    <property type="entry name" value="Starch-binding domain-like"/>
    <property type="match status" value="1"/>
</dbReference>
<sequence length="336" mass="36141">MLPSTLASFTAAIAVATAAPAPPAYGNSSNFIVSSIYAYQPSGYCEASVGCGYYTYFTVNSTVAGSSESAYCWSQWSDNDKYCGDNCVPWSTNAPTGNWIPCTPSQTELTDYTSSPFSFHLYGDYGIGNYSLAIRQHVDDTLYTSTVQHISNTTGSDYTCQYDSGEYPDIQAHASGDCSTSANFTGFNLPVESTTSTCSDETIPVKFQVGYGTPNGHTYVVGNITELGSWDISGSHLLTSDGTQSSNQSVTINIPPNTPFSYRYYNKYYTLNQSPDGKDITWDCAGNHVFTTPASTCDLAVQPSGNDSDYFTCCTAGTYDCQSCGFGELASCPVFR</sequence>
<feature type="chain" id="PRO_5040480887" description="CBM20 domain-containing protein" evidence="3">
    <location>
        <begin position="19"/>
        <end position="336"/>
    </location>
</feature>